<feature type="compositionally biased region" description="Low complexity" evidence="1">
    <location>
        <begin position="33"/>
        <end position="85"/>
    </location>
</feature>
<evidence type="ECO:0000256" key="1">
    <source>
        <dbReference type="SAM" id="MobiDB-lite"/>
    </source>
</evidence>
<proteinExistence type="predicted"/>
<dbReference type="RefSeq" id="WP_338099311.1">
    <property type="nucleotide sequence ID" value="NZ_JAWDKD010000015.1"/>
</dbReference>
<reference evidence="2" key="1">
    <citation type="submission" date="2023-06" db="EMBL/GenBank/DDBJ databases">
        <title>Genome sequence of Methanosarcinaceae archaeon Ag5.</title>
        <authorList>
            <person name="Protasov E."/>
            <person name="Platt K."/>
            <person name="Poehlein A."/>
            <person name="Daniel R."/>
            <person name="Brune A."/>
        </authorList>
    </citation>
    <scope>NUCLEOTIDE SEQUENCE</scope>
    <source>
        <strain evidence="2">Ag5</strain>
    </source>
</reference>
<comment type="caution">
    <text evidence="2">The sequence shown here is derived from an EMBL/GenBank/DDBJ whole genome shotgun (WGS) entry which is preliminary data.</text>
</comment>
<gene>
    <name evidence="2" type="ORF">MsAg5_07600</name>
</gene>
<protein>
    <submittedName>
        <fullName evidence="2">Uncharacterized protein</fullName>
    </submittedName>
</protein>
<dbReference type="PROSITE" id="PS51257">
    <property type="entry name" value="PROKAR_LIPOPROTEIN"/>
    <property type="match status" value="1"/>
</dbReference>
<name>A0AAE4MJR4_9EURY</name>
<organism evidence="2 3">
    <name type="scientific">Methanolapillus africanus</name>
    <dbReference type="NCBI Taxonomy" id="3028297"/>
    <lineage>
        <taxon>Archaea</taxon>
        <taxon>Methanobacteriati</taxon>
        <taxon>Methanobacteriota</taxon>
        <taxon>Stenosarchaea group</taxon>
        <taxon>Methanomicrobia</taxon>
        <taxon>Methanosarcinales</taxon>
        <taxon>Methanosarcinaceae</taxon>
        <taxon>Methanolapillus</taxon>
    </lineage>
</organism>
<evidence type="ECO:0000313" key="2">
    <source>
        <dbReference type="EMBL" id="MDV0446897.1"/>
    </source>
</evidence>
<dbReference type="Proteomes" id="UP001271789">
    <property type="component" value="Unassembled WGS sequence"/>
</dbReference>
<dbReference type="AlphaFoldDB" id="A0AAE4MJR4"/>
<dbReference type="EMBL" id="JAWDKD010000015">
    <property type="protein sequence ID" value="MDV0446897.1"/>
    <property type="molecule type" value="Genomic_DNA"/>
</dbReference>
<keyword evidence="3" id="KW-1185">Reference proteome</keyword>
<feature type="region of interest" description="Disordered" evidence="1">
    <location>
        <begin position="33"/>
        <end position="103"/>
    </location>
</feature>
<accession>A0AAE4MJR4</accession>
<evidence type="ECO:0000313" key="3">
    <source>
        <dbReference type="Proteomes" id="UP001271789"/>
    </source>
</evidence>
<sequence length="350" mass="37598">MKKSLSKIMLTISVAVVIALSVSVSGCTYFGNDTTANNTTNNTSNNTTNASNTSNTSGSSNASGSNNTSTNNTTNNTTNTTPSTSLPVIQVTPSTGGGGSTPSVKEISIVGTWKVQMVELNATLTDGPTIPFNTSELDNSTMTVSADGACSFSMNFTGQPEWMSNGNWTNDTRTSEAGDYIFTFNGTDYNVSLNTTDGTLSFDAFETISNDYTIDVTTLVWEEDIWLYWDLKEFEGSFTTGEDAPTTFITTDFNTSESYLDLRNNFTFRLHIAPGGITIPDALIADDLTEWAVDTSTPEAGDLILTVAGTEYKAYINDAGNLVFDIDTFTSNTFDVSVTDLIFEKGHPRA</sequence>